<dbReference type="Pfam" id="PF01786">
    <property type="entry name" value="AOX"/>
    <property type="match status" value="1"/>
</dbReference>
<dbReference type="OrthoDB" id="16906at2759"/>
<dbReference type="EMBL" id="FMWP01000016">
    <property type="protein sequence ID" value="SCZ91645.1"/>
    <property type="molecule type" value="Genomic_DNA"/>
</dbReference>
<dbReference type="PANTHER" id="PTHR31803:SF3">
    <property type="entry name" value="ALTERNATIVE OXIDASE"/>
    <property type="match status" value="1"/>
</dbReference>
<evidence type="ECO:0000256" key="12">
    <source>
        <dbReference type="ARBA" id="ARBA00023004"/>
    </source>
</evidence>
<keyword evidence="13" id="KW-0496">Mitochondrion</keyword>
<evidence type="ECO:0000256" key="11">
    <source>
        <dbReference type="ARBA" id="ARBA00023002"/>
    </source>
</evidence>
<evidence type="ECO:0000256" key="10">
    <source>
        <dbReference type="ARBA" id="ARBA00022989"/>
    </source>
</evidence>
<evidence type="ECO:0000256" key="15">
    <source>
        <dbReference type="ARBA" id="ARBA00025285"/>
    </source>
</evidence>
<dbReference type="GO" id="GO:0005743">
    <property type="term" value="C:mitochondrial inner membrane"/>
    <property type="evidence" value="ECO:0007669"/>
    <property type="project" value="UniProtKB-SubCell"/>
</dbReference>
<dbReference type="AlphaFoldDB" id="A0A2X0LI08"/>
<dbReference type="CDD" id="cd01053">
    <property type="entry name" value="AOX"/>
    <property type="match status" value="1"/>
</dbReference>
<evidence type="ECO:0000256" key="7">
    <source>
        <dbReference type="ARBA" id="ARBA00022792"/>
    </source>
</evidence>
<evidence type="ECO:0000256" key="17">
    <source>
        <dbReference type="SAM" id="MobiDB-lite"/>
    </source>
</evidence>
<keyword evidence="20" id="KW-1185">Reference proteome</keyword>
<dbReference type="GO" id="GO:0046872">
    <property type="term" value="F:metal ion binding"/>
    <property type="evidence" value="ECO:0007669"/>
    <property type="project" value="UniProtKB-UniRule"/>
</dbReference>
<dbReference type="GO" id="GO:0098803">
    <property type="term" value="C:respiratory chain complex"/>
    <property type="evidence" value="ECO:0007669"/>
    <property type="project" value="UniProtKB-UniRule"/>
</dbReference>
<evidence type="ECO:0000256" key="3">
    <source>
        <dbReference type="ARBA" id="ARBA00022448"/>
    </source>
</evidence>
<dbReference type="InterPro" id="IPR002680">
    <property type="entry name" value="AOX"/>
</dbReference>
<feature type="region of interest" description="Disordered" evidence="17">
    <location>
        <begin position="41"/>
        <end position="85"/>
    </location>
</feature>
<evidence type="ECO:0000256" key="2">
    <source>
        <dbReference type="ARBA" id="ARBA00008388"/>
    </source>
</evidence>
<keyword evidence="4 16" id="KW-0679">Respiratory chain</keyword>
<proteinExistence type="inferred from homology"/>
<feature type="transmembrane region" description="Helical" evidence="18">
    <location>
        <begin position="291"/>
        <end position="314"/>
    </location>
</feature>
<dbReference type="STRING" id="289078.A0A2X0LI08"/>
<evidence type="ECO:0000256" key="8">
    <source>
        <dbReference type="ARBA" id="ARBA00022946"/>
    </source>
</evidence>
<keyword evidence="10 18" id="KW-1133">Transmembrane helix</keyword>
<dbReference type="FunFam" id="1.20.1260.140:FF:000002">
    <property type="entry name" value="Alternative oxidase"/>
    <property type="match status" value="1"/>
</dbReference>
<keyword evidence="12 16" id="KW-0408">Iron</keyword>
<evidence type="ECO:0000313" key="19">
    <source>
        <dbReference type="EMBL" id="SCZ91645.1"/>
    </source>
</evidence>
<feature type="compositionally biased region" description="Low complexity" evidence="17">
    <location>
        <begin position="41"/>
        <end position="68"/>
    </location>
</feature>
<comment type="function">
    <text evidence="15">Catalyzes cyanide-resistant oxygen consumption. May increase respiration when the cytochrome respiratory pathway is restricted, or in response to low temperatures.</text>
</comment>
<evidence type="ECO:0000256" key="1">
    <source>
        <dbReference type="ARBA" id="ARBA00004273"/>
    </source>
</evidence>
<dbReference type="PANTHER" id="PTHR31803">
    <property type="entry name" value="ALTERNATIVE OXIDASE"/>
    <property type="match status" value="1"/>
</dbReference>
<evidence type="ECO:0000256" key="9">
    <source>
        <dbReference type="ARBA" id="ARBA00022982"/>
    </source>
</evidence>
<evidence type="ECO:0000256" key="14">
    <source>
        <dbReference type="ARBA" id="ARBA00023136"/>
    </source>
</evidence>
<reference evidence="20" key="1">
    <citation type="submission" date="2016-10" db="EMBL/GenBank/DDBJ databases">
        <authorList>
            <person name="Jeantristanb JTB J.-T."/>
            <person name="Ricardo R."/>
        </authorList>
    </citation>
    <scope>NUCLEOTIDE SEQUENCE [LARGE SCALE GENOMIC DNA]</scope>
</reference>
<organism evidence="19 20">
    <name type="scientific">Microbotryum saponariae</name>
    <dbReference type="NCBI Taxonomy" id="289078"/>
    <lineage>
        <taxon>Eukaryota</taxon>
        <taxon>Fungi</taxon>
        <taxon>Dikarya</taxon>
        <taxon>Basidiomycota</taxon>
        <taxon>Pucciniomycotina</taxon>
        <taxon>Microbotryomycetes</taxon>
        <taxon>Microbotryales</taxon>
        <taxon>Microbotryaceae</taxon>
        <taxon>Microbotryum</taxon>
    </lineage>
</organism>
<evidence type="ECO:0000313" key="20">
    <source>
        <dbReference type="Proteomes" id="UP000249723"/>
    </source>
</evidence>
<keyword evidence="3" id="KW-0813">Transport</keyword>
<evidence type="ECO:0000256" key="6">
    <source>
        <dbReference type="ARBA" id="ARBA00022723"/>
    </source>
</evidence>
<dbReference type="Proteomes" id="UP000249723">
    <property type="component" value="Unassembled WGS sequence"/>
</dbReference>
<feature type="region of interest" description="Disordered" evidence="17">
    <location>
        <begin position="420"/>
        <end position="453"/>
    </location>
</feature>
<accession>A0A2X0LI08</accession>
<keyword evidence="11 16" id="KW-0560">Oxidoreductase</keyword>
<evidence type="ECO:0000256" key="5">
    <source>
        <dbReference type="ARBA" id="ARBA00022692"/>
    </source>
</evidence>
<feature type="compositionally biased region" description="Basic and acidic residues" evidence="17">
    <location>
        <begin position="428"/>
        <end position="453"/>
    </location>
</feature>
<dbReference type="InterPro" id="IPR038659">
    <property type="entry name" value="AOX_sf"/>
</dbReference>
<keyword evidence="5 16" id="KW-0812">Transmembrane</keyword>
<sequence>MCIPTLTTRSILARSFLPRGPITASCHVDLTRRMWSTARLAAAATPARTTSRGITTTSTGTTTTSPPTQLNKSQDSEASFQPHPAGTFHRCSRWRGAGMWGHRETRKLGSFQLIVPIPCLSADVKAIAPTAEKQGWTSSRPYEDWVMTHPVYSPEEVNAVKVVYHPRVTAGDKLAAGLVWFARRMFDFVTGYKHASPEAARKALAEAGKGNASVQDLIKEGYIMSVDQWMARILFLESIAGVPGMVAGTLRHLRSLRLMKRDGGWINTLLQEAENERMHLMTFMKIKNPGLLFRACIIGTQGVFYNAFFLAYILSPRSAHRFVGCLEEEACLTYTQIIDEIERGHIPEWDAKRNPQTATKVPGIALDYWRLPSGETTMLDLIKQVRADEAGHRFTNHTLANLDYASDHNPLGFRHASAKMQGEVPGLSREESMRWSESVEKEMRQKIDAQAKN</sequence>
<keyword evidence="14 16" id="KW-0472">Membrane</keyword>
<feature type="compositionally biased region" description="Polar residues" evidence="17">
    <location>
        <begin position="69"/>
        <end position="79"/>
    </location>
</feature>
<keyword evidence="7" id="KW-0999">Mitochondrion inner membrane</keyword>
<protein>
    <recommendedName>
        <fullName evidence="16">Alternative oxidase</fullName>
        <ecNumber evidence="16">1.-.-.-</ecNumber>
    </recommendedName>
</protein>
<keyword evidence="9 16" id="KW-0249">Electron transport</keyword>
<evidence type="ECO:0000256" key="18">
    <source>
        <dbReference type="SAM" id="Phobius"/>
    </source>
</evidence>
<gene>
    <name evidence="19" type="ORF">BZ3500_MVSOF-1268-A1-R1_CHR5-1G07578</name>
</gene>
<comment type="similarity">
    <text evidence="2 16">Belongs to the alternative oxidase family.</text>
</comment>
<evidence type="ECO:0000256" key="13">
    <source>
        <dbReference type="ARBA" id="ARBA00023128"/>
    </source>
</evidence>
<comment type="cofactor">
    <cofactor evidence="16">
        <name>Fe cation</name>
        <dbReference type="ChEBI" id="CHEBI:24875"/>
    </cofactor>
    <text evidence="16">Binds 2 iron ions per subunit.</text>
</comment>
<evidence type="ECO:0000256" key="16">
    <source>
        <dbReference type="RuleBase" id="RU003779"/>
    </source>
</evidence>
<dbReference type="GO" id="GO:0009916">
    <property type="term" value="F:alternative oxidase activity"/>
    <property type="evidence" value="ECO:0007669"/>
    <property type="project" value="UniProtKB-UniRule"/>
</dbReference>
<dbReference type="Gene3D" id="1.20.1260.140">
    <property type="entry name" value="Alternative oxidase"/>
    <property type="match status" value="1"/>
</dbReference>
<name>A0A2X0LI08_9BASI</name>
<comment type="subcellular location">
    <subcellularLocation>
        <location evidence="1">Mitochondrion inner membrane</location>
    </subcellularLocation>
</comment>
<dbReference type="EC" id="1.-.-.-" evidence="16"/>
<evidence type="ECO:0000256" key="4">
    <source>
        <dbReference type="ARBA" id="ARBA00022660"/>
    </source>
</evidence>
<feature type="transmembrane region" description="Helical" evidence="18">
    <location>
        <begin position="229"/>
        <end position="250"/>
    </location>
</feature>
<keyword evidence="8" id="KW-0809">Transit peptide</keyword>
<keyword evidence="6 16" id="KW-0479">Metal-binding</keyword>
<dbReference type="GO" id="GO:0010230">
    <property type="term" value="P:alternative respiration"/>
    <property type="evidence" value="ECO:0007669"/>
    <property type="project" value="TreeGrafter"/>
</dbReference>